<feature type="domain" description="MobA-like NTP transferase" evidence="9">
    <location>
        <begin position="5"/>
        <end position="165"/>
    </location>
</feature>
<dbReference type="Pfam" id="PF12804">
    <property type="entry name" value="NTP_transf_3"/>
    <property type="match status" value="1"/>
</dbReference>
<dbReference type="EMBL" id="JAPVES010000030">
    <property type="protein sequence ID" value="MCZ3373375.1"/>
    <property type="molecule type" value="Genomic_DNA"/>
</dbReference>
<dbReference type="AlphaFoldDB" id="A0A9E4ZXQ2"/>
<keyword evidence="10" id="KW-0548">Nucleotidyltransferase</keyword>
<evidence type="ECO:0000256" key="4">
    <source>
        <dbReference type="ARBA" id="ARBA00022741"/>
    </source>
</evidence>
<dbReference type="GO" id="GO:0005525">
    <property type="term" value="F:GTP binding"/>
    <property type="evidence" value="ECO:0007669"/>
    <property type="project" value="UniProtKB-UniRule"/>
</dbReference>
<dbReference type="RefSeq" id="WP_048082697.1">
    <property type="nucleotide sequence ID" value="NZ_JAPVER010000020.1"/>
</dbReference>
<feature type="binding site" evidence="8">
    <location>
        <position position="102"/>
    </location>
    <ligand>
        <name>GTP</name>
        <dbReference type="ChEBI" id="CHEBI:37565"/>
    </ligand>
</feature>
<comment type="domain">
    <text evidence="8">The N-terminal domain determines nucleotide recognition and specific binding, while the C-terminal domain determines the specific binding to the target protein.</text>
</comment>
<dbReference type="GO" id="GO:0006777">
    <property type="term" value="P:Mo-molybdopterin cofactor biosynthetic process"/>
    <property type="evidence" value="ECO:0007669"/>
    <property type="project" value="UniProtKB-KW"/>
</dbReference>
<keyword evidence="4 8" id="KW-0547">Nucleotide-binding</keyword>
<keyword evidence="3 8" id="KW-0479">Metal-binding</keyword>
<keyword evidence="1 8" id="KW-0963">Cytoplasm</keyword>
<dbReference type="InterPro" id="IPR029044">
    <property type="entry name" value="Nucleotide-diphossugar_trans"/>
</dbReference>
<comment type="caution">
    <text evidence="8">Lacks conserved residue(s) required for the propagation of feature annotation.</text>
</comment>
<dbReference type="GO" id="GO:0005737">
    <property type="term" value="C:cytoplasm"/>
    <property type="evidence" value="ECO:0007669"/>
    <property type="project" value="UniProtKB-SubCell"/>
</dbReference>
<dbReference type="Proteomes" id="UP001068021">
    <property type="component" value="Unassembled WGS sequence"/>
</dbReference>
<evidence type="ECO:0000256" key="8">
    <source>
        <dbReference type="HAMAP-Rule" id="MF_00316"/>
    </source>
</evidence>
<organism evidence="10 12">
    <name type="scientific">Methanobacterium veterum</name>
    <dbReference type="NCBI Taxonomy" id="408577"/>
    <lineage>
        <taxon>Archaea</taxon>
        <taxon>Methanobacteriati</taxon>
        <taxon>Methanobacteriota</taxon>
        <taxon>Methanomada group</taxon>
        <taxon>Methanobacteria</taxon>
        <taxon>Methanobacteriales</taxon>
        <taxon>Methanobacteriaceae</taxon>
        <taxon>Methanobacterium</taxon>
    </lineage>
</organism>
<dbReference type="HAMAP" id="MF_00316">
    <property type="entry name" value="MobA"/>
    <property type="match status" value="1"/>
</dbReference>
<reference evidence="10" key="1">
    <citation type="submission" date="2022-12" db="EMBL/GenBank/DDBJ databases">
        <title>Reclassification of two methanogenic archaea species isolated from the Kolyma lowland permafrost.</title>
        <authorList>
            <person name="Trubitsyn V.E."/>
            <person name="Rivkina E.M."/>
            <person name="Shcherbakova V.A."/>
        </authorList>
    </citation>
    <scope>NUCLEOTIDE SEQUENCE</scope>
    <source>
        <strain evidence="10">M2</strain>
        <strain evidence="11">MK4</strain>
    </source>
</reference>
<evidence type="ECO:0000259" key="9">
    <source>
        <dbReference type="Pfam" id="PF12804"/>
    </source>
</evidence>
<dbReference type="InterPro" id="IPR025877">
    <property type="entry name" value="MobA-like_NTP_Trfase"/>
</dbReference>
<evidence type="ECO:0000313" key="11">
    <source>
        <dbReference type="EMBL" id="MCZ3373375.1"/>
    </source>
</evidence>
<evidence type="ECO:0000256" key="6">
    <source>
        <dbReference type="ARBA" id="ARBA00023134"/>
    </source>
</evidence>
<dbReference type="GO" id="GO:0046872">
    <property type="term" value="F:metal ion binding"/>
    <property type="evidence" value="ECO:0007669"/>
    <property type="project" value="UniProtKB-KW"/>
</dbReference>
<evidence type="ECO:0000256" key="2">
    <source>
        <dbReference type="ARBA" id="ARBA00022679"/>
    </source>
</evidence>
<protein>
    <recommendedName>
        <fullName evidence="8">Probable molybdenum cofactor guanylyltransferase</fullName>
        <shortName evidence="8">MoCo guanylyltransferase</shortName>
        <ecNumber evidence="8">2.7.7.77</ecNumber>
    </recommendedName>
    <alternativeName>
        <fullName evidence="8">GTP:molybdopterin guanylyltransferase</fullName>
    </alternativeName>
    <alternativeName>
        <fullName evidence="8">Mo-MPT guanylyltransferase</fullName>
    </alternativeName>
    <alternativeName>
        <fullName evidence="8">Molybdopterin guanylyltransferase</fullName>
    </alternativeName>
    <alternativeName>
        <fullName evidence="8">Molybdopterin-guanine dinucleotide synthase</fullName>
        <shortName evidence="8">MGD synthase</shortName>
    </alternativeName>
</protein>
<comment type="cofactor">
    <cofactor evidence="8">
        <name>Mg(2+)</name>
        <dbReference type="ChEBI" id="CHEBI:18420"/>
    </cofactor>
</comment>
<dbReference type="SUPFAM" id="SSF53448">
    <property type="entry name" value="Nucleotide-diphospho-sugar transferases"/>
    <property type="match status" value="1"/>
</dbReference>
<dbReference type="GO" id="GO:0061603">
    <property type="term" value="F:molybdenum cofactor guanylyltransferase activity"/>
    <property type="evidence" value="ECO:0007669"/>
    <property type="project" value="UniProtKB-EC"/>
</dbReference>
<gene>
    <name evidence="8" type="primary">mobA</name>
    <name evidence="11" type="ORF">O3H35_12080</name>
    <name evidence="10" type="ORF">O3H54_16410</name>
</gene>
<evidence type="ECO:0000256" key="5">
    <source>
        <dbReference type="ARBA" id="ARBA00022842"/>
    </source>
</evidence>
<accession>A0A9E4ZXQ2</accession>
<feature type="binding site" evidence="8">
    <location>
        <position position="102"/>
    </location>
    <ligand>
        <name>Mg(2+)</name>
        <dbReference type="ChEBI" id="CHEBI:18420"/>
    </ligand>
</feature>
<feature type="binding site" evidence="8">
    <location>
        <begin position="7"/>
        <end position="9"/>
    </location>
    <ligand>
        <name>GTP</name>
        <dbReference type="ChEBI" id="CHEBI:37565"/>
    </ligand>
</feature>
<name>A0A9E4ZXQ2_9EURY</name>
<feature type="binding site" evidence="8">
    <location>
        <position position="19"/>
    </location>
    <ligand>
        <name>GTP</name>
        <dbReference type="ChEBI" id="CHEBI:37565"/>
    </ligand>
</feature>
<evidence type="ECO:0000256" key="7">
    <source>
        <dbReference type="ARBA" id="ARBA00023150"/>
    </source>
</evidence>
<evidence type="ECO:0000313" key="12">
    <source>
        <dbReference type="Proteomes" id="UP001068021"/>
    </source>
</evidence>
<dbReference type="Gene3D" id="3.90.550.10">
    <property type="entry name" value="Spore Coat Polysaccharide Biosynthesis Protein SpsA, Chain A"/>
    <property type="match status" value="1"/>
</dbReference>
<comment type="caution">
    <text evidence="10">The sequence shown here is derived from an EMBL/GenBank/DDBJ whole genome shotgun (WGS) entry which is preliminary data.</text>
</comment>
<dbReference type="PANTHER" id="PTHR19136">
    <property type="entry name" value="MOLYBDENUM COFACTOR GUANYLYLTRANSFERASE"/>
    <property type="match status" value="1"/>
</dbReference>
<comment type="catalytic activity">
    <reaction evidence="8">
        <text>Mo-molybdopterin + GTP + H(+) = Mo-molybdopterin guanine dinucleotide + diphosphate</text>
        <dbReference type="Rhea" id="RHEA:34243"/>
        <dbReference type="ChEBI" id="CHEBI:15378"/>
        <dbReference type="ChEBI" id="CHEBI:33019"/>
        <dbReference type="ChEBI" id="CHEBI:37565"/>
        <dbReference type="ChEBI" id="CHEBI:71302"/>
        <dbReference type="ChEBI" id="CHEBI:71310"/>
        <dbReference type="EC" id="2.7.7.77"/>
    </reaction>
</comment>
<evidence type="ECO:0000256" key="1">
    <source>
        <dbReference type="ARBA" id="ARBA00022490"/>
    </source>
</evidence>
<keyword evidence="5 8" id="KW-0460">Magnesium</keyword>
<dbReference type="CDD" id="cd02503">
    <property type="entry name" value="MobA"/>
    <property type="match status" value="1"/>
</dbReference>
<dbReference type="Proteomes" id="UP001074446">
    <property type="component" value="Unassembled WGS sequence"/>
</dbReference>
<keyword evidence="12" id="KW-1185">Reference proteome</keyword>
<dbReference type="EMBL" id="JAPVER010000020">
    <property type="protein sequence ID" value="MCZ3367477.1"/>
    <property type="molecule type" value="Genomic_DNA"/>
</dbReference>
<sequence length="197" mass="22413">MKSIIILCGGRSRRMGKDKGSLVLNGKPMLMHVLDTIKGIVDEIVLVLRDQEQIDKYKPILKDIDMSIKIVTDETKDQGPLVGILTGLSYINSEYGQILPCDSPFISKPFILKMFEIAESKKFDAVVPIWDDGHIEPLHSIYKKDAVDIGRNLVKKEQYHVKSLIDNLNVKYVDVEELDESTMSFRNLNTIKDFECI</sequence>
<dbReference type="InterPro" id="IPR013482">
    <property type="entry name" value="Molybde_CF_guanTrfase"/>
</dbReference>
<comment type="similarity">
    <text evidence="8">Belongs to the MobA family.</text>
</comment>
<evidence type="ECO:0000313" key="10">
    <source>
        <dbReference type="EMBL" id="MCZ3367477.1"/>
    </source>
</evidence>
<keyword evidence="7 8" id="KW-0501">Molybdenum cofactor biosynthesis</keyword>
<feature type="binding site" evidence="8">
    <location>
        <position position="73"/>
    </location>
    <ligand>
        <name>GTP</name>
        <dbReference type="ChEBI" id="CHEBI:37565"/>
    </ligand>
</feature>
<evidence type="ECO:0000256" key="3">
    <source>
        <dbReference type="ARBA" id="ARBA00022723"/>
    </source>
</evidence>
<dbReference type="EC" id="2.7.7.77" evidence="8"/>
<dbReference type="PANTHER" id="PTHR19136:SF81">
    <property type="entry name" value="MOLYBDENUM COFACTOR GUANYLYLTRANSFERASE"/>
    <property type="match status" value="1"/>
</dbReference>
<proteinExistence type="inferred from homology"/>
<comment type="subcellular location">
    <subcellularLocation>
        <location evidence="8">Cytoplasm</location>
    </subcellularLocation>
</comment>
<comment type="function">
    <text evidence="8">Transfers a GMP moiety from GTP to Mo-molybdopterin (Mo-MPT) cofactor (Moco or molybdenum cofactor) to form Mo-molybdopterin guanine dinucleotide (Mo-MGD) cofactor.</text>
</comment>
<keyword evidence="6 8" id="KW-0342">GTP-binding</keyword>
<keyword evidence="2 8" id="KW-0808">Transferase</keyword>